<keyword evidence="4 9" id="KW-0418">Kinase</keyword>
<feature type="transmembrane region" description="Helical" evidence="7">
    <location>
        <begin position="143"/>
        <end position="163"/>
    </location>
</feature>
<dbReference type="EMBL" id="LSFY01000001">
    <property type="protein sequence ID" value="KXZ40316.1"/>
    <property type="molecule type" value="Genomic_DNA"/>
</dbReference>
<dbReference type="Proteomes" id="UP000092605">
    <property type="component" value="Unassembled WGS sequence"/>
</dbReference>
<feature type="transmembrane region" description="Helical" evidence="7">
    <location>
        <begin position="82"/>
        <end position="100"/>
    </location>
</feature>
<evidence type="ECO:0000313" key="11">
    <source>
        <dbReference type="Proteomes" id="UP000092605"/>
    </source>
</evidence>
<accession>A0A150FRU5</accession>
<evidence type="ECO:0000256" key="6">
    <source>
        <dbReference type="SAM" id="Coils"/>
    </source>
</evidence>
<dbReference type="OrthoDB" id="1791938at2"/>
<dbReference type="Pfam" id="PF02518">
    <property type="entry name" value="HATPase_c"/>
    <property type="match status" value="1"/>
</dbReference>
<dbReference type="SUPFAM" id="SSF55874">
    <property type="entry name" value="ATPase domain of HSP90 chaperone/DNA topoisomerase II/histidine kinase"/>
    <property type="match status" value="1"/>
</dbReference>
<dbReference type="Proteomes" id="UP000323392">
    <property type="component" value="Unassembled WGS sequence"/>
</dbReference>
<evidence type="ECO:0000256" key="7">
    <source>
        <dbReference type="SAM" id="Phobius"/>
    </source>
</evidence>
<keyword evidence="7" id="KW-0812">Transmembrane</keyword>
<evidence type="ECO:0000313" key="10">
    <source>
        <dbReference type="EMBL" id="SHK38288.1"/>
    </source>
</evidence>
<keyword evidence="3" id="KW-0597">Phosphoprotein</keyword>
<keyword evidence="5" id="KW-0902">Two-component regulatory system</keyword>
<gene>
    <name evidence="9" type="ORF">JWYL7_1391</name>
    <name evidence="10" type="ORF">SAMN05661008_00131</name>
</gene>
<reference evidence="10 12" key="2">
    <citation type="submission" date="2016-11" db="EMBL/GenBank/DDBJ databases">
        <authorList>
            <person name="Varghese N."/>
            <person name="Submissions S."/>
        </authorList>
    </citation>
    <scope>NUCLEOTIDE SEQUENCE [LARGE SCALE GENOMIC DNA]</scope>
    <source>
        <strain evidence="10 12">DSM 7308</strain>
    </source>
</reference>
<dbReference type="InterPro" id="IPR005467">
    <property type="entry name" value="His_kinase_dom"/>
</dbReference>
<dbReference type="SMART" id="SM00387">
    <property type="entry name" value="HATPase_c"/>
    <property type="match status" value="1"/>
</dbReference>
<evidence type="ECO:0000313" key="9">
    <source>
        <dbReference type="EMBL" id="KXZ40316.1"/>
    </source>
</evidence>
<dbReference type="EMBL" id="FRBG01000001">
    <property type="protein sequence ID" value="SHK38288.1"/>
    <property type="molecule type" value="Genomic_DNA"/>
</dbReference>
<dbReference type="InterPro" id="IPR036890">
    <property type="entry name" value="HATPase_C_sf"/>
</dbReference>
<evidence type="ECO:0000313" key="12">
    <source>
        <dbReference type="Proteomes" id="UP000323392"/>
    </source>
</evidence>
<feature type="transmembrane region" description="Helical" evidence="7">
    <location>
        <begin position="31"/>
        <end position="48"/>
    </location>
</feature>
<comment type="caution">
    <text evidence="9">The sequence shown here is derived from an EMBL/GenBank/DDBJ whole genome shotgun (WGS) entry which is preliminary data.</text>
</comment>
<evidence type="ECO:0000256" key="5">
    <source>
        <dbReference type="ARBA" id="ARBA00023012"/>
    </source>
</evidence>
<evidence type="ECO:0000259" key="8">
    <source>
        <dbReference type="PROSITE" id="PS50109"/>
    </source>
</evidence>
<dbReference type="PATRIC" id="fig|1121328.3.peg.1400"/>
<keyword evidence="6" id="KW-0175">Coiled coil</keyword>
<dbReference type="EC" id="2.7.13.3" evidence="2"/>
<evidence type="ECO:0000256" key="1">
    <source>
        <dbReference type="ARBA" id="ARBA00000085"/>
    </source>
</evidence>
<feature type="coiled-coil region" evidence="6">
    <location>
        <begin position="173"/>
        <end position="221"/>
    </location>
</feature>
<dbReference type="PROSITE" id="PS50109">
    <property type="entry name" value="HIS_KIN"/>
    <property type="match status" value="1"/>
</dbReference>
<feature type="transmembrane region" description="Helical" evidence="7">
    <location>
        <begin position="55"/>
        <end position="76"/>
    </location>
</feature>
<evidence type="ECO:0000256" key="3">
    <source>
        <dbReference type="ARBA" id="ARBA00022553"/>
    </source>
</evidence>
<dbReference type="RefSeq" id="WP_066070965.1">
    <property type="nucleotide sequence ID" value="NZ_FRBG01000001.1"/>
</dbReference>
<dbReference type="InterPro" id="IPR003594">
    <property type="entry name" value="HATPase_dom"/>
</dbReference>
<dbReference type="PANTHER" id="PTHR43547:SF10">
    <property type="entry name" value="SENSOR HISTIDINE KINASE DCUS"/>
    <property type="match status" value="1"/>
</dbReference>
<dbReference type="GO" id="GO:0000155">
    <property type="term" value="F:phosphorelay sensor kinase activity"/>
    <property type="evidence" value="ECO:0007669"/>
    <property type="project" value="TreeGrafter"/>
</dbReference>
<dbReference type="PANTHER" id="PTHR43547">
    <property type="entry name" value="TWO-COMPONENT HISTIDINE KINASE"/>
    <property type="match status" value="1"/>
</dbReference>
<name>A0A150FRU5_CLOPD</name>
<keyword evidence="7" id="KW-1133">Transmembrane helix</keyword>
<keyword evidence="4 9" id="KW-0808">Transferase</keyword>
<sequence length="431" mass="50686">MEKVRKILFVAVFTALVSQIYINLFINNFRISFAIIFFPIFLINYKNINIITTSTVTAFVVFIFRSILSLNAYLDYKSAFELNYPLIFFYITYGIIFYFLNVRHEKDITKVIIGIWTCDFVSNFLEVLIRIENINDVDVFNVFRLLALIAFIRVVFVFLIITLGKHYKLLLMKEEHEERYRKLILLTSSLESEIYLMNKNIENIENVMNKAFKLYKELEDEKSNLALSIAKDIHEIKKDYIRVIRGIQDLKVNKMEYTKMSLKDIFYILEDSTNKFISAEEKEIDIIFKREGDFYTKHHYTLISILRNLIQNSIESIECAKRKGTIMVKHFSDESNHCFIVYDNGVGIKKKDIDYIFNPGFSTKFDNKTGDINRGLGLTLVKDIVKDKFKGQIIVNSEYEDGTIFEIKIPKESIEYKHSHVGDDEDEVLYS</sequence>
<proteinExistence type="predicted"/>
<reference evidence="9 11" key="1">
    <citation type="submission" date="2016-02" db="EMBL/GenBank/DDBJ databases">
        <title>Draft genome sequence for Clostridium paradoxum JW-YL-7.</title>
        <authorList>
            <person name="Utturkar S.M."/>
            <person name="Lancaster A."/>
            <person name="Poole F.L."/>
            <person name="Adams M.W."/>
            <person name="Brown S.D."/>
        </authorList>
    </citation>
    <scope>NUCLEOTIDE SEQUENCE [LARGE SCALE GENOMIC DNA]</scope>
    <source>
        <strain evidence="9 11">JW-YL-7</strain>
    </source>
</reference>
<dbReference type="PRINTS" id="PR00344">
    <property type="entry name" value="BCTRLSENSOR"/>
</dbReference>
<comment type="catalytic activity">
    <reaction evidence="1">
        <text>ATP + protein L-histidine = ADP + protein N-phospho-L-histidine.</text>
        <dbReference type="EC" id="2.7.13.3"/>
    </reaction>
</comment>
<protein>
    <recommendedName>
        <fullName evidence="2">histidine kinase</fullName>
        <ecNumber evidence="2">2.7.13.3</ecNumber>
    </recommendedName>
</protein>
<feature type="transmembrane region" description="Helical" evidence="7">
    <location>
        <begin position="7"/>
        <end position="25"/>
    </location>
</feature>
<keyword evidence="12" id="KW-1185">Reference proteome</keyword>
<feature type="domain" description="Histidine kinase" evidence="8">
    <location>
        <begin position="302"/>
        <end position="413"/>
    </location>
</feature>
<dbReference type="STRING" id="1121328.JWYL7_1391"/>
<evidence type="ECO:0000256" key="4">
    <source>
        <dbReference type="ARBA" id="ARBA00022777"/>
    </source>
</evidence>
<keyword evidence="7" id="KW-0472">Membrane</keyword>
<dbReference type="AlphaFoldDB" id="A0A150FRU5"/>
<organism evidence="9 11">
    <name type="scientific">Alkalithermobacter thermoalcaliphilus JW-YL-7 = DSM 7308</name>
    <dbReference type="NCBI Taxonomy" id="1121328"/>
    <lineage>
        <taxon>Bacteria</taxon>
        <taxon>Bacillati</taxon>
        <taxon>Bacillota</taxon>
        <taxon>Clostridia</taxon>
        <taxon>Peptostreptococcales</taxon>
        <taxon>Tepidibacteraceae</taxon>
        <taxon>Alkalithermobacter</taxon>
    </lineage>
</organism>
<dbReference type="Gene3D" id="3.30.565.10">
    <property type="entry name" value="Histidine kinase-like ATPase, C-terminal domain"/>
    <property type="match status" value="1"/>
</dbReference>
<evidence type="ECO:0000256" key="2">
    <source>
        <dbReference type="ARBA" id="ARBA00012438"/>
    </source>
</evidence>
<dbReference type="InterPro" id="IPR004358">
    <property type="entry name" value="Sig_transdc_His_kin-like_C"/>
</dbReference>